<accession>A0A1F6NKT7</accession>
<keyword evidence="3 7" id="KW-0812">Transmembrane</keyword>
<feature type="domain" description="ABC3 transporter permease C-terminal" evidence="8">
    <location>
        <begin position="290"/>
        <end position="406"/>
    </location>
</feature>
<keyword evidence="4 7" id="KW-1133">Transmembrane helix</keyword>
<evidence type="ECO:0000259" key="9">
    <source>
        <dbReference type="Pfam" id="PF12704"/>
    </source>
</evidence>
<comment type="caution">
    <text evidence="10">The sequence shown here is derived from an EMBL/GenBank/DDBJ whole genome shotgun (WGS) entry which is preliminary data.</text>
</comment>
<evidence type="ECO:0000313" key="11">
    <source>
        <dbReference type="Proteomes" id="UP000177803"/>
    </source>
</evidence>
<dbReference type="PANTHER" id="PTHR30572">
    <property type="entry name" value="MEMBRANE COMPONENT OF TRANSPORTER-RELATED"/>
    <property type="match status" value="1"/>
</dbReference>
<evidence type="ECO:0000256" key="3">
    <source>
        <dbReference type="ARBA" id="ARBA00022692"/>
    </source>
</evidence>
<evidence type="ECO:0000256" key="1">
    <source>
        <dbReference type="ARBA" id="ARBA00004651"/>
    </source>
</evidence>
<feature type="domain" description="MacB-like periplasmic core" evidence="9">
    <location>
        <begin position="21"/>
        <end position="248"/>
    </location>
</feature>
<keyword evidence="2" id="KW-1003">Cell membrane</keyword>
<feature type="transmembrane region" description="Helical" evidence="7">
    <location>
        <begin position="20"/>
        <end position="41"/>
    </location>
</feature>
<dbReference type="AlphaFoldDB" id="A0A1F6NKT7"/>
<name>A0A1F6NKT7_9BACT</name>
<organism evidence="10 11">
    <name type="scientific">Candidatus Magasanikbacteria bacterium RIFOXYA2_FULL_44_8</name>
    <dbReference type="NCBI Taxonomy" id="1798696"/>
    <lineage>
        <taxon>Bacteria</taxon>
        <taxon>Candidatus Magasanikiibacteriota</taxon>
    </lineage>
</organism>
<evidence type="ECO:0000256" key="6">
    <source>
        <dbReference type="ARBA" id="ARBA00038076"/>
    </source>
</evidence>
<dbReference type="GO" id="GO:0022857">
    <property type="term" value="F:transmembrane transporter activity"/>
    <property type="evidence" value="ECO:0007669"/>
    <property type="project" value="TreeGrafter"/>
</dbReference>
<evidence type="ECO:0008006" key="12">
    <source>
        <dbReference type="Google" id="ProtNLM"/>
    </source>
</evidence>
<reference evidence="10 11" key="1">
    <citation type="journal article" date="2016" name="Nat. Commun.">
        <title>Thousands of microbial genomes shed light on interconnected biogeochemical processes in an aquifer system.</title>
        <authorList>
            <person name="Anantharaman K."/>
            <person name="Brown C.T."/>
            <person name="Hug L.A."/>
            <person name="Sharon I."/>
            <person name="Castelle C.J."/>
            <person name="Probst A.J."/>
            <person name="Thomas B.C."/>
            <person name="Singh A."/>
            <person name="Wilkins M.J."/>
            <person name="Karaoz U."/>
            <person name="Brodie E.L."/>
            <person name="Williams K.H."/>
            <person name="Hubbard S.S."/>
            <person name="Banfield J.F."/>
        </authorList>
    </citation>
    <scope>NUCLEOTIDE SEQUENCE [LARGE SCALE GENOMIC DNA]</scope>
</reference>
<evidence type="ECO:0000313" key="10">
    <source>
        <dbReference type="EMBL" id="OGH84264.1"/>
    </source>
</evidence>
<evidence type="ECO:0000256" key="2">
    <source>
        <dbReference type="ARBA" id="ARBA00022475"/>
    </source>
</evidence>
<comment type="similarity">
    <text evidence="6">Belongs to the ABC-4 integral membrane protein family.</text>
</comment>
<dbReference type="InterPro" id="IPR025857">
    <property type="entry name" value="MacB_PCD"/>
</dbReference>
<evidence type="ECO:0000256" key="7">
    <source>
        <dbReference type="SAM" id="Phobius"/>
    </source>
</evidence>
<evidence type="ECO:0000256" key="4">
    <source>
        <dbReference type="ARBA" id="ARBA00022989"/>
    </source>
</evidence>
<comment type="subcellular location">
    <subcellularLocation>
        <location evidence="1">Cell membrane</location>
        <topology evidence="1">Multi-pass membrane protein</topology>
    </subcellularLocation>
</comment>
<dbReference type="InterPro" id="IPR003838">
    <property type="entry name" value="ABC3_permease_C"/>
</dbReference>
<dbReference type="InterPro" id="IPR050250">
    <property type="entry name" value="Macrolide_Exporter_MacB"/>
</dbReference>
<feature type="transmembrane region" description="Helical" evidence="7">
    <location>
        <begin position="370"/>
        <end position="397"/>
    </location>
</feature>
<sequence length="414" mass="44807">MNFTPLKLAYNSLRSQKTRAILTILGVSIGIAVVIAIMAAGRGLDHMVMGQLDVFSPDTISVEVKIPSTKQTSSENAFGQSTGITITTLNDKDIEDVSRHPNIIAAYGYQVGQAAVKYGDATKVTLLLGEGYNLQEVEKFELSDGRMYTKEEEESQAQVAVLGSATKKTLFGDDDAIGKIVYLKGKAFRVIGVAKSRGAMMGMDMDSIVLMPTKTLQKKIMGIDYVHNIIAKVKDRTQMKTTVEEIAQIVRENHDITNPAKDDFAVNTMQEAADILSSVVNGLTLLLVALVCVSLAVGGVGIMNIMYVSVTERTFEIGLRKALGAKSRDILWQFLSEAVLLTMTGGIVGIVLGALLALLIYFIATYYNFSWVYSIPISSILLAVGFSATVGLIFGLYPAKKAAALDPIEALRRE</sequence>
<dbReference type="Pfam" id="PF12704">
    <property type="entry name" value="MacB_PCD"/>
    <property type="match status" value="1"/>
</dbReference>
<dbReference type="Pfam" id="PF02687">
    <property type="entry name" value="FtsX"/>
    <property type="match status" value="1"/>
</dbReference>
<dbReference type="Proteomes" id="UP000177803">
    <property type="component" value="Unassembled WGS sequence"/>
</dbReference>
<feature type="transmembrane region" description="Helical" evidence="7">
    <location>
        <begin position="285"/>
        <end position="310"/>
    </location>
</feature>
<dbReference type="GO" id="GO:0005886">
    <property type="term" value="C:plasma membrane"/>
    <property type="evidence" value="ECO:0007669"/>
    <property type="project" value="UniProtKB-SubCell"/>
</dbReference>
<keyword evidence="5 7" id="KW-0472">Membrane</keyword>
<protein>
    <recommendedName>
        <fullName evidence="12">Multidrug ABC transporter substrate-binding protein</fullName>
    </recommendedName>
</protein>
<dbReference type="PANTHER" id="PTHR30572:SF4">
    <property type="entry name" value="ABC TRANSPORTER PERMEASE YTRF"/>
    <property type="match status" value="1"/>
</dbReference>
<gene>
    <name evidence="10" type="ORF">A2261_04310</name>
</gene>
<evidence type="ECO:0000259" key="8">
    <source>
        <dbReference type="Pfam" id="PF02687"/>
    </source>
</evidence>
<dbReference type="EMBL" id="MFQR01000033">
    <property type="protein sequence ID" value="OGH84264.1"/>
    <property type="molecule type" value="Genomic_DNA"/>
</dbReference>
<evidence type="ECO:0000256" key="5">
    <source>
        <dbReference type="ARBA" id="ARBA00023136"/>
    </source>
</evidence>
<feature type="transmembrane region" description="Helical" evidence="7">
    <location>
        <begin position="331"/>
        <end position="364"/>
    </location>
</feature>
<proteinExistence type="inferred from homology"/>